<dbReference type="InterPro" id="IPR007219">
    <property type="entry name" value="XnlR_reg_dom"/>
</dbReference>
<dbReference type="CDD" id="cd00067">
    <property type="entry name" value="GAL4"/>
    <property type="match status" value="1"/>
</dbReference>
<gene>
    <name evidence="11" type="ORF">BGW36DRAFT_69406</name>
</gene>
<dbReference type="RefSeq" id="XP_046066572.1">
    <property type="nucleotide sequence ID" value="XM_046222523.1"/>
</dbReference>
<feature type="domain" description="C2H2-type" evidence="10">
    <location>
        <begin position="37"/>
        <end position="64"/>
    </location>
</feature>
<dbReference type="Proteomes" id="UP001201262">
    <property type="component" value="Unassembled WGS sequence"/>
</dbReference>
<keyword evidence="4" id="KW-0238">DNA-binding</keyword>
<dbReference type="EMBL" id="JAJTJA010000014">
    <property type="protein sequence ID" value="KAH8690289.1"/>
    <property type="molecule type" value="Genomic_DNA"/>
</dbReference>
<proteinExistence type="predicted"/>
<dbReference type="Pfam" id="PF00096">
    <property type="entry name" value="zf-C2H2"/>
    <property type="match status" value="2"/>
</dbReference>
<organism evidence="11 12">
    <name type="scientific">Talaromyces proteolyticus</name>
    <dbReference type="NCBI Taxonomy" id="1131652"/>
    <lineage>
        <taxon>Eukaryota</taxon>
        <taxon>Fungi</taxon>
        <taxon>Dikarya</taxon>
        <taxon>Ascomycota</taxon>
        <taxon>Pezizomycotina</taxon>
        <taxon>Eurotiomycetes</taxon>
        <taxon>Eurotiomycetidae</taxon>
        <taxon>Eurotiales</taxon>
        <taxon>Trichocomaceae</taxon>
        <taxon>Talaromyces</taxon>
        <taxon>Talaromyces sect. Bacilispori</taxon>
    </lineage>
</organism>
<evidence type="ECO:0000259" key="10">
    <source>
        <dbReference type="PROSITE" id="PS50157"/>
    </source>
</evidence>
<sequence length="431" mass="48878">MATGKWICPESDCRRTFRRKYHLTRHQDNKHAQARPHACHICSRSFARHDALIRHVRFHQRKVDAGAREKTFFACDRCHKRKVRCDNKTPCLPCQKYNAPCTRSGAAAAIDPDASYTSTPADEFNGSLTSPMTAATTQQHIEDLSLPTPSTSYEMSVNPSTFPNVSHNPKAIPPIKFASLEANDVPTPSIVNSLPIEPLTSTGYTPGQSVGAQSSHPGDYATEDEQTTYELYHAIAQQEQDPSYLVHRSTIDRIMRDECYQSYFSLLHPQWPILHHETFRRCLASAEVRYSIAFLGALLHESHTDLNELKALHQTVVTKVLEKITQQHHYPTPDPTGRSQLELAKALLLTILFAFYVQEKNLLSAALGHMATLVSWVRHIGFFNIEVIAAQDDPSGTEWSRWILRLFFQHSVWNANLISCTTYHRRYVSKS</sequence>
<dbReference type="Pfam" id="PF04082">
    <property type="entry name" value="Fungal_trans"/>
    <property type="match status" value="1"/>
</dbReference>
<dbReference type="Pfam" id="PF00172">
    <property type="entry name" value="Zn_clus"/>
    <property type="match status" value="1"/>
</dbReference>
<evidence type="ECO:0000256" key="2">
    <source>
        <dbReference type="ARBA" id="ARBA00022833"/>
    </source>
</evidence>
<keyword evidence="1" id="KW-0479">Metal-binding</keyword>
<evidence type="ECO:0000256" key="6">
    <source>
        <dbReference type="ARBA" id="ARBA00023242"/>
    </source>
</evidence>
<dbReference type="PROSITE" id="PS00028">
    <property type="entry name" value="ZINC_FINGER_C2H2_1"/>
    <property type="match status" value="2"/>
</dbReference>
<dbReference type="GO" id="GO:0008270">
    <property type="term" value="F:zinc ion binding"/>
    <property type="evidence" value="ECO:0007669"/>
    <property type="project" value="UniProtKB-KW"/>
</dbReference>
<feature type="domain" description="C2H2-type" evidence="10">
    <location>
        <begin position="6"/>
        <end position="36"/>
    </location>
</feature>
<dbReference type="AlphaFoldDB" id="A0AAD4KKI8"/>
<dbReference type="GO" id="GO:0000981">
    <property type="term" value="F:DNA-binding transcription factor activity, RNA polymerase II-specific"/>
    <property type="evidence" value="ECO:0007669"/>
    <property type="project" value="InterPro"/>
</dbReference>
<dbReference type="PROSITE" id="PS50048">
    <property type="entry name" value="ZN2_CY6_FUNGAL_2"/>
    <property type="match status" value="1"/>
</dbReference>
<dbReference type="GeneID" id="70252809"/>
<keyword evidence="5" id="KW-0804">Transcription</keyword>
<dbReference type="PROSITE" id="PS00463">
    <property type="entry name" value="ZN2_CY6_FUNGAL_1"/>
    <property type="match status" value="1"/>
</dbReference>
<feature type="region of interest" description="Disordered" evidence="8">
    <location>
        <begin position="202"/>
        <end position="221"/>
    </location>
</feature>
<dbReference type="SMART" id="SM00355">
    <property type="entry name" value="ZnF_C2H2"/>
    <property type="match status" value="2"/>
</dbReference>
<keyword evidence="7" id="KW-0863">Zinc-finger</keyword>
<evidence type="ECO:0000256" key="4">
    <source>
        <dbReference type="ARBA" id="ARBA00023125"/>
    </source>
</evidence>
<keyword evidence="6" id="KW-0539">Nucleus</keyword>
<evidence type="ECO:0000256" key="5">
    <source>
        <dbReference type="ARBA" id="ARBA00023163"/>
    </source>
</evidence>
<dbReference type="PANTHER" id="PTHR47660:SF2">
    <property type="entry name" value="TRANSCRIPTION FACTOR WITH C2H2 AND ZN(2)-CYS(6) DNA BINDING DOMAIN (EUROFUNG)"/>
    <property type="match status" value="1"/>
</dbReference>
<keyword evidence="12" id="KW-1185">Reference proteome</keyword>
<evidence type="ECO:0000256" key="3">
    <source>
        <dbReference type="ARBA" id="ARBA00023015"/>
    </source>
</evidence>
<dbReference type="PANTHER" id="PTHR47660">
    <property type="entry name" value="TRANSCRIPTION FACTOR WITH C2H2 AND ZN(2)-CYS(6) DNA BINDING DOMAIN (EUROFUNG)-RELATED-RELATED"/>
    <property type="match status" value="1"/>
</dbReference>
<comment type="caution">
    <text evidence="11">The sequence shown here is derived from an EMBL/GenBank/DDBJ whole genome shotgun (WGS) entry which is preliminary data.</text>
</comment>
<dbReference type="InterPro" id="IPR001138">
    <property type="entry name" value="Zn2Cys6_DnaBD"/>
</dbReference>
<evidence type="ECO:0000313" key="12">
    <source>
        <dbReference type="Proteomes" id="UP001201262"/>
    </source>
</evidence>
<evidence type="ECO:0000313" key="11">
    <source>
        <dbReference type="EMBL" id="KAH8690289.1"/>
    </source>
</evidence>
<evidence type="ECO:0008006" key="13">
    <source>
        <dbReference type="Google" id="ProtNLM"/>
    </source>
</evidence>
<dbReference type="CDD" id="cd12148">
    <property type="entry name" value="fungal_TF_MHR"/>
    <property type="match status" value="1"/>
</dbReference>
<feature type="compositionally biased region" description="Polar residues" evidence="8">
    <location>
        <begin position="202"/>
        <end position="216"/>
    </location>
</feature>
<dbReference type="SUPFAM" id="SSF57667">
    <property type="entry name" value="beta-beta-alpha zinc fingers"/>
    <property type="match status" value="1"/>
</dbReference>
<evidence type="ECO:0000256" key="8">
    <source>
        <dbReference type="SAM" id="MobiDB-lite"/>
    </source>
</evidence>
<feature type="domain" description="Zn(2)-C6 fungal-type" evidence="9">
    <location>
        <begin position="74"/>
        <end position="103"/>
    </location>
</feature>
<dbReference type="InterPro" id="IPR013087">
    <property type="entry name" value="Znf_C2H2_type"/>
</dbReference>
<evidence type="ECO:0000256" key="7">
    <source>
        <dbReference type="PROSITE-ProRule" id="PRU00042"/>
    </source>
</evidence>
<dbReference type="InterPro" id="IPR036236">
    <property type="entry name" value="Znf_C2H2_sf"/>
</dbReference>
<protein>
    <recommendedName>
        <fullName evidence="13">Zn(2)-C6 fungal-type domain-containing protein</fullName>
    </recommendedName>
</protein>
<name>A0AAD4KKI8_9EURO</name>
<dbReference type="SUPFAM" id="SSF57701">
    <property type="entry name" value="Zn2/Cys6 DNA-binding domain"/>
    <property type="match status" value="1"/>
</dbReference>
<evidence type="ECO:0000259" key="9">
    <source>
        <dbReference type="PROSITE" id="PS50048"/>
    </source>
</evidence>
<keyword evidence="3" id="KW-0805">Transcription regulation</keyword>
<dbReference type="Gene3D" id="4.10.240.10">
    <property type="entry name" value="Zn(2)-C6 fungal-type DNA-binding domain"/>
    <property type="match status" value="1"/>
</dbReference>
<dbReference type="SMART" id="SM00066">
    <property type="entry name" value="GAL4"/>
    <property type="match status" value="1"/>
</dbReference>
<evidence type="ECO:0000256" key="1">
    <source>
        <dbReference type="ARBA" id="ARBA00022723"/>
    </source>
</evidence>
<dbReference type="Gene3D" id="3.30.160.60">
    <property type="entry name" value="Classic Zinc Finger"/>
    <property type="match status" value="1"/>
</dbReference>
<dbReference type="PROSITE" id="PS50157">
    <property type="entry name" value="ZINC_FINGER_C2H2_2"/>
    <property type="match status" value="2"/>
</dbReference>
<dbReference type="GO" id="GO:0003677">
    <property type="term" value="F:DNA binding"/>
    <property type="evidence" value="ECO:0007669"/>
    <property type="project" value="UniProtKB-KW"/>
</dbReference>
<dbReference type="InterPro" id="IPR036864">
    <property type="entry name" value="Zn2-C6_fun-type_DNA-bd_sf"/>
</dbReference>
<keyword evidence="2" id="KW-0862">Zinc</keyword>
<dbReference type="GO" id="GO:0006351">
    <property type="term" value="P:DNA-templated transcription"/>
    <property type="evidence" value="ECO:0007669"/>
    <property type="project" value="InterPro"/>
</dbReference>
<accession>A0AAD4KKI8</accession>
<reference evidence="11" key="1">
    <citation type="submission" date="2021-12" db="EMBL/GenBank/DDBJ databases">
        <title>Convergent genome expansion in fungi linked to evolution of root-endophyte symbiosis.</title>
        <authorList>
            <consortium name="DOE Joint Genome Institute"/>
            <person name="Ke Y.-H."/>
            <person name="Bonito G."/>
            <person name="Liao H.-L."/>
            <person name="Looney B."/>
            <person name="Rojas-Flechas A."/>
            <person name="Nash J."/>
            <person name="Hameed K."/>
            <person name="Schadt C."/>
            <person name="Martin F."/>
            <person name="Crous P.W."/>
            <person name="Miettinen O."/>
            <person name="Magnuson J.K."/>
            <person name="Labbe J."/>
            <person name="Jacobson D."/>
            <person name="Doktycz M.J."/>
            <person name="Veneault-Fourrey C."/>
            <person name="Kuo A."/>
            <person name="Mondo S."/>
            <person name="Calhoun S."/>
            <person name="Riley R."/>
            <person name="Ohm R."/>
            <person name="LaButti K."/>
            <person name="Andreopoulos B."/>
            <person name="Pangilinan J."/>
            <person name="Nolan M."/>
            <person name="Tritt A."/>
            <person name="Clum A."/>
            <person name="Lipzen A."/>
            <person name="Daum C."/>
            <person name="Barry K."/>
            <person name="Grigoriev I.V."/>
            <person name="Vilgalys R."/>
        </authorList>
    </citation>
    <scope>NUCLEOTIDE SEQUENCE</scope>
    <source>
        <strain evidence="11">PMI_201</strain>
    </source>
</reference>